<dbReference type="FunFam" id="3.40.50.720:FF:000084">
    <property type="entry name" value="Short-chain dehydrogenase reductase"/>
    <property type="match status" value="1"/>
</dbReference>
<evidence type="ECO:0000256" key="1">
    <source>
        <dbReference type="ARBA" id="ARBA00006484"/>
    </source>
</evidence>
<sequence>MQMKKAIVTGGVSGIGEASAARLRADGVEVITVDISSSADYPLNVSDSGAVDSAVAAIGHIDILINCAGVLGPIKPLVELTNDEFQKTFDVNINGIFYFCRATIPSMVDHGWGRVINIASLSGKNGTPNLAAYSASKAAVSALTKSLGKEIATTGVLVNAIAPGFISTPMNADTSDDVIDDLTSEVPMKRSGRVEEVAALVSWLASDECSFSTGAVYDISGGTATY</sequence>
<reference evidence="3 4" key="1">
    <citation type="submission" date="2019-06" db="EMBL/GenBank/DDBJ databases">
        <title>Sequencing the genomes of 1000 actinobacteria strains.</title>
        <authorList>
            <person name="Klenk H.-P."/>
        </authorList>
    </citation>
    <scope>NUCLEOTIDE SEQUENCE [LARGE SCALE GENOMIC DNA]</scope>
    <source>
        <strain evidence="3 4">DSM 21947</strain>
    </source>
</reference>
<dbReference type="PANTHER" id="PTHR42760">
    <property type="entry name" value="SHORT-CHAIN DEHYDROGENASES/REDUCTASES FAMILY MEMBER"/>
    <property type="match status" value="1"/>
</dbReference>
<proteinExistence type="inferred from homology"/>
<dbReference type="AlphaFoldDB" id="A0A8H2PTX6"/>
<dbReference type="PRINTS" id="PR00081">
    <property type="entry name" value="GDHRDH"/>
</dbReference>
<comment type="caution">
    <text evidence="3">The sequence shown here is derived from an EMBL/GenBank/DDBJ whole genome shotgun (WGS) entry which is preliminary data.</text>
</comment>
<dbReference type="PROSITE" id="PS00061">
    <property type="entry name" value="ADH_SHORT"/>
    <property type="match status" value="1"/>
</dbReference>
<protein>
    <submittedName>
        <fullName evidence="3">3-oxoacyl-[acyl-carrier protein] reductase</fullName>
    </submittedName>
</protein>
<dbReference type="EMBL" id="VFRA01000001">
    <property type="protein sequence ID" value="TQO19821.1"/>
    <property type="molecule type" value="Genomic_DNA"/>
</dbReference>
<dbReference type="PANTHER" id="PTHR42760:SF129">
    <property type="entry name" value="OXIDOREDUCTASE"/>
    <property type="match status" value="1"/>
</dbReference>
<dbReference type="GO" id="GO:0030497">
    <property type="term" value="P:fatty acid elongation"/>
    <property type="evidence" value="ECO:0007669"/>
    <property type="project" value="TreeGrafter"/>
</dbReference>
<comment type="similarity">
    <text evidence="1">Belongs to the short-chain dehydrogenases/reductases (SDR) family.</text>
</comment>
<organism evidence="3 4">
    <name type="scientific">Rhodoglobus vestalii</name>
    <dbReference type="NCBI Taxonomy" id="193384"/>
    <lineage>
        <taxon>Bacteria</taxon>
        <taxon>Bacillati</taxon>
        <taxon>Actinomycetota</taxon>
        <taxon>Actinomycetes</taxon>
        <taxon>Micrococcales</taxon>
        <taxon>Microbacteriaceae</taxon>
        <taxon>Rhodoglobus</taxon>
    </lineage>
</organism>
<dbReference type="GO" id="GO:0016616">
    <property type="term" value="F:oxidoreductase activity, acting on the CH-OH group of donors, NAD or NADP as acceptor"/>
    <property type="evidence" value="ECO:0007669"/>
    <property type="project" value="TreeGrafter"/>
</dbReference>
<dbReference type="InterPro" id="IPR020904">
    <property type="entry name" value="Sc_DH/Rdtase_CS"/>
</dbReference>
<keyword evidence="4" id="KW-1185">Reference proteome</keyword>
<dbReference type="SUPFAM" id="SSF51735">
    <property type="entry name" value="NAD(P)-binding Rossmann-fold domains"/>
    <property type="match status" value="1"/>
</dbReference>
<dbReference type="RefSeq" id="WP_246078116.1">
    <property type="nucleotide sequence ID" value="NZ_VFRA01000001.1"/>
</dbReference>
<dbReference type="InterPro" id="IPR002347">
    <property type="entry name" value="SDR_fam"/>
</dbReference>
<dbReference type="InterPro" id="IPR036291">
    <property type="entry name" value="NAD(P)-bd_dom_sf"/>
</dbReference>
<evidence type="ECO:0000256" key="2">
    <source>
        <dbReference type="ARBA" id="ARBA00023002"/>
    </source>
</evidence>
<dbReference type="Proteomes" id="UP000316560">
    <property type="component" value="Unassembled WGS sequence"/>
</dbReference>
<keyword evidence="2" id="KW-0560">Oxidoreductase</keyword>
<dbReference type="PRINTS" id="PR00080">
    <property type="entry name" value="SDRFAMILY"/>
</dbReference>
<evidence type="ECO:0000313" key="3">
    <source>
        <dbReference type="EMBL" id="TQO19821.1"/>
    </source>
</evidence>
<dbReference type="Gene3D" id="3.40.50.720">
    <property type="entry name" value="NAD(P)-binding Rossmann-like Domain"/>
    <property type="match status" value="1"/>
</dbReference>
<accession>A0A8H2PTX6</accession>
<gene>
    <name evidence="3" type="ORF">FB472_1403</name>
</gene>
<dbReference type="Pfam" id="PF13561">
    <property type="entry name" value="adh_short_C2"/>
    <property type="match status" value="1"/>
</dbReference>
<name>A0A8H2PTX6_9MICO</name>
<evidence type="ECO:0000313" key="4">
    <source>
        <dbReference type="Proteomes" id="UP000316560"/>
    </source>
</evidence>